<protein>
    <submittedName>
        <fullName evidence="1">Uncharacterized protein</fullName>
    </submittedName>
</protein>
<reference evidence="2" key="1">
    <citation type="journal article" date="2019" name="Int. J. Syst. Evol. Microbiol.">
        <title>The Global Catalogue of Microorganisms (GCM) 10K type strain sequencing project: providing services to taxonomists for standard genome sequencing and annotation.</title>
        <authorList>
            <consortium name="The Broad Institute Genomics Platform"/>
            <consortium name="The Broad Institute Genome Sequencing Center for Infectious Disease"/>
            <person name="Wu L."/>
            <person name="Ma J."/>
        </authorList>
    </citation>
    <scope>NUCLEOTIDE SEQUENCE [LARGE SCALE GENOMIC DNA]</scope>
    <source>
        <strain evidence="2">CCUG 48316</strain>
    </source>
</reference>
<dbReference type="EMBL" id="JBHSWN010000001">
    <property type="protein sequence ID" value="MFC6791932.1"/>
    <property type="molecule type" value="Genomic_DNA"/>
</dbReference>
<name>A0ABW2BN94_9HYPH</name>
<keyword evidence="2" id="KW-1185">Reference proteome</keyword>
<comment type="caution">
    <text evidence="1">The sequence shown here is derived from an EMBL/GenBank/DDBJ whole genome shotgun (WGS) entry which is preliminary data.</text>
</comment>
<proteinExistence type="predicted"/>
<organism evidence="1 2">
    <name type="scientific">Methylobacterium komagatae</name>
    <dbReference type="NCBI Taxonomy" id="374425"/>
    <lineage>
        <taxon>Bacteria</taxon>
        <taxon>Pseudomonadati</taxon>
        <taxon>Pseudomonadota</taxon>
        <taxon>Alphaproteobacteria</taxon>
        <taxon>Hyphomicrobiales</taxon>
        <taxon>Methylobacteriaceae</taxon>
        <taxon>Methylobacterium</taxon>
    </lineage>
</organism>
<evidence type="ECO:0000313" key="2">
    <source>
        <dbReference type="Proteomes" id="UP001596292"/>
    </source>
</evidence>
<accession>A0ABW2BN94</accession>
<sequence>MKTITHSPDRIAMDGLSFDAIGEAAELAATYADMAVRFAAVNDARGVNYTLRAATAALLTATQAAELLSRPAARRGGA</sequence>
<gene>
    <name evidence="1" type="ORF">ACFQE0_21460</name>
</gene>
<evidence type="ECO:0000313" key="1">
    <source>
        <dbReference type="EMBL" id="MFC6791932.1"/>
    </source>
</evidence>
<dbReference type="Proteomes" id="UP001596292">
    <property type="component" value="Unassembled WGS sequence"/>
</dbReference>
<dbReference type="RefSeq" id="WP_378973266.1">
    <property type="nucleotide sequence ID" value="NZ_JBHSWN010000001.1"/>
</dbReference>